<evidence type="ECO:0000256" key="4">
    <source>
        <dbReference type="SAM" id="SignalP"/>
    </source>
</evidence>
<evidence type="ECO:0000313" key="9">
    <source>
        <dbReference type="Proteomes" id="UP001431572"/>
    </source>
</evidence>
<reference evidence="7" key="2">
    <citation type="journal article" date="2024" name="Nature">
        <title>Anoxygenic phototroph of the Chloroflexota uses a type I reaction centre.</title>
        <authorList>
            <person name="Tsuji J.M."/>
            <person name="Shaw N.A."/>
            <person name="Nagashima S."/>
            <person name="Venkiteswaran J.J."/>
            <person name="Schiff S.L."/>
            <person name="Watanabe T."/>
            <person name="Fukui M."/>
            <person name="Hanada S."/>
            <person name="Tank M."/>
            <person name="Neufeld J.D."/>
        </authorList>
    </citation>
    <scope>NUCLEOTIDE SEQUENCE</scope>
    <source>
        <strain evidence="7">L227-S17</strain>
    </source>
</reference>
<dbReference type="PANTHER" id="PTHR11709:SF394">
    <property type="entry name" value="FI03373P-RELATED"/>
    <property type="match status" value="1"/>
</dbReference>
<name>A0A8T7LVI1_9CHLR</name>
<dbReference type="GO" id="GO:0005507">
    <property type="term" value="F:copper ion binding"/>
    <property type="evidence" value="ECO:0007669"/>
    <property type="project" value="InterPro"/>
</dbReference>
<dbReference type="EMBL" id="JACATZ010000001">
    <property type="protein sequence ID" value="NWJ46028.1"/>
    <property type="molecule type" value="Genomic_DNA"/>
</dbReference>
<dbReference type="RefSeq" id="WP_341469780.1">
    <property type="nucleotide sequence ID" value="NZ_CP128399.1"/>
</dbReference>
<reference evidence="6 8" key="1">
    <citation type="submission" date="2020-06" db="EMBL/GenBank/DDBJ databases">
        <title>Anoxygenic phototrophic Chloroflexota member uses a Type I reaction center.</title>
        <authorList>
            <person name="Tsuji J.M."/>
            <person name="Shaw N.A."/>
            <person name="Nagashima S."/>
            <person name="Venkiteswaran J."/>
            <person name="Schiff S.L."/>
            <person name="Hanada S."/>
            <person name="Tank M."/>
            <person name="Neufeld J.D."/>
        </authorList>
    </citation>
    <scope>NUCLEOTIDE SEQUENCE [LARGE SCALE GENOMIC DNA]</scope>
    <source>
        <strain evidence="6">L227-S17</strain>
    </source>
</reference>
<feature type="domain" description="Plastocyanin-like" evidence="5">
    <location>
        <begin position="89"/>
        <end position="194"/>
    </location>
</feature>
<evidence type="ECO:0000259" key="5">
    <source>
        <dbReference type="Pfam" id="PF07732"/>
    </source>
</evidence>
<dbReference type="GO" id="GO:0016491">
    <property type="term" value="F:oxidoreductase activity"/>
    <property type="evidence" value="ECO:0007669"/>
    <property type="project" value="UniProtKB-KW"/>
</dbReference>
<evidence type="ECO:0000313" key="6">
    <source>
        <dbReference type="EMBL" id="NWJ46028.1"/>
    </source>
</evidence>
<keyword evidence="9" id="KW-1185">Reference proteome</keyword>
<dbReference type="SUPFAM" id="SSF49503">
    <property type="entry name" value="Cupredoxins"/>
    <property type="match status" value="2"/>
</dbReference>
<dbReference type="Gene3D" id="2.60.40.420">
    <property type="entry name" value="Cupredoxins - blue copper proteins"/>
    <property type="match status" value="1"/>
</dbReference>
<evidence type="ECO:0000256" key="2">
    <source>
        <dbReference type="ARBA" id="ARBA00023002"/>
    </source>
</evidence>
<dbReference type="InterPro" id="IPR008972">
    <property type="entry name" value="Cupredoxin"/>
</dbReference>
<dbReference type="Proteomes" id="UP000521676">
    <property type="component" value="Unassembled WGS sequence"/>
</dbReference>
<sequence>MRLAQNKINLKRVSLGLVLLMVAMLVATVPTGSAEVKAATTPPKTGLICTTGTSPNPTFSLTAQSGYITLPDGNISFMWSYAPTGGTFQLPGPFLCVNEGDLVTIVLNNKLPEDTSIVIPGMEGVMANGVAAQPQFDTTNTLTSLTNVAKANGGSITYTFTAGMPGTYLYESGTDEGKQVNMGLFGALIVRPKATGLPVIPGTAYAYNRADSIYNAGNEYVMITSELDPALHQAVENGQAYDITQNHPRYWMINGRSFPDTIADNGAAWLTTQPYGAMVHMQPYDPSATSAYHYPAMVHYLNVGMLNHPFHPHGNHGRVIGRDARPLASPAGDDLSYEKFLILLGSGQTWDVLYQWSDEYHWNAATNPIPVTVPQLQNLTFKGGITWYSGSPYLGVQDGLPTGTTSYNQCGEYYQVWHSHALNEAANYDLGFGGMFTLQRIDPPMAQQVSNNRLCN</sequence>
<keyword evidence="2" id="KW-0560">Oxidoreductase</keyword>
<proteinExistence type="predicted"/>
<dbReference type="Proteomes" id="UP001431572">
    <property type="component" value="Chromosome 1"/>
</dbReference>
<keyword evidence="4" id="KW-0732">Signal</keyword>
<accession>A0A8T7LVI1</accession>
<gene>
    <name evidence="6" type="ORF">HXX08_09140</name>
    <name evidence="7" type="ORF">OZ401_001172</name>
</gene>
<feature type="chain" id="PRO_5035738912" evidence="4">
    <location>
        <begin position="35"/>
        <end position="456"/>
    </location>
</feature>
<evidence type="ECO:0000313" key="8">
    <source>
        <dbReference type="Proteomes" id="UP000521676"/>
    </source>
</evidence>
<feature type="signal peptide" evidence="4">
    <location>
        <begin position="1"/>
        <end position="34"/>
    </location>
</feature>
<evidence type="ECO:0000313" key="7">
    <source>
        <dbReference type="EMBL" id="WJW67888.1"/>
    </source>
</evidence>
<keyword evidence="3" id="KW-0186">Copper</keyword>
<dbReference type="InterPro" id="IPR045087">
    <property type="entry name" value="Cu-oxidase_fam"/>
</dbReference>
<evidence type="ECO:0000256" key="1">
    <source>
        <dbReference type="ARBA" id="ARBA00022723"/>
    </source>
</evidence>
<organism evidence="6 8">
    <name type="scientific">Candidatus Chlorohelix allophototropha</name>
    <dbReference type="NCBI Taxonomy" id="3003348"/>
    <lineage>
        <taxon>Bacteria</taxon>
        <taxon>Bacillati</taxon>
        <taxon>Chloroflexota</taxon>
        <taxon>Chloroflexia</taxon>
        <taxon>Candidatus Chloroheliales</taxon>
        <taxon>Candidatus Chloroheliaceae</taxon>
        <taxon>Candidatus Chlorohelix</taxon>
    </lineage>
</organism>
<dbReference type="InterPro" id="IPR011707">
    <property type="entry name" value="Cu-oxidase-like_N"/>
</dbReference>
<dbReference type="Pfam" id="PF07732">
    <property type="entry name" value="Cu-oxidase_3"/>
    <property type="match status" value="1"/>
</dbReference>
<keyword evidence="1" id="KW-0479">Metal-binding</keyword>
<dbReference type="EMBL" id="CP128399">
    <property type="protein sequence ID" value="WJW67888.1"/>
    <property type="molecule type" value="Genomic_DNA"/>
</dbReference>
<dbReference type="PANTHER" id="PTHR11709">
    <property type="entry name" value="MULTI-COPPER OXIDASE"/>
    <property type="match status" value="1"/>
</dbReference>
<evidence type="ECO:0000256" key="3">
    <source>
        <dbReference type="ARBA" id="ARBA00023008"/>
    </source>
</evidence>
<dbReference type="AlphaFoldDB" id="A0A8T7LVI1"/>
<protein>
    <submittedName>
        <fullName evidence="6">Multicopper oxidase domain-containing protein</fullName>
    </submittedName>
</protein>